<accession>A0A5C4VXM8</accession>
<evidence type="ECO:0000313" key="11">
    <source>
        <dbReference type="EMBL" id="KAB8190552.1"/>
    </source>
</evidence>
<gene>
    <name evidence="11" type="ORF">FH608_034025</name>
</gene>
<sequence length="297" mass="31259">MVSIVIPAHNEARVIGRLLDGLLREARPGEFDVVVVANGCTDDTAAVAGAYDVRVLATPVPSKREALRLGDEAARGYPRLYVDADIELTTAGARALAAALTTPTGPDPNAPHTTTPDGPRAGAPGGVLAAAPERELALGGRPWRVRAYYAIWTRLPHVRAGLFGRGVIAVTEAGNARIRALPPAMADDLAASLAFSPDERVIVPGARAVIQTPRTVADLMRRRVRAATSVGELEQTQATAGDRTGPRDLLAIVAARPSLLAAAVVFALVAVVARRRAARAIRAGDFTTWLRDESSRT</sequence>
<comment type="function">
    <text evidence="6">Catalyzes the glycosylation of 4,4'-diaponeurosporenoate, i.e. the esterification of glucose at the C1'' position with the carboxyl group of 4,4'-diaponeurosporenic acid, to form glycosyl-4,4'-diaponeurosporenoate. This is a step in the biosynthesis of staphyloxanthin, an orange pigment present in most staphylococci strains.</text>
</comment>
<reference evidence="11 12" key="1">
    <citation type="submission" date="2019-10" db="EMBL/GenBank/DDBJ databases">
        <title>Nonomuraea sp. nov., isolated from Phyllanthus amarus.</title>
        <authorList>
            <person name="Klykleung N."/>
            <person name="Tanasupawat S."/>
        </authorList>
    </citation>
    <scope>NUCLEOTIDE SEQUENCE [LARGE SCALE GENOMIC DNA]</scope>
    <source>
        <strain evidence="11 12">PA1-10</strain>
    </source>
</reference>
<evidence type="ECO:0000256" key="2">
    <source>
        <dbReference type="ARBA" id="ARBA00022475"/>
    </source>
</evidence>
<dbReference type="GO" id="GO:0005886">
    <property type="term" value="C:plasma membrane"/>
    <property type="evidence" value="ECO:0007669"/>
    <property type="project" value="UniProtKB-SubCell"/>
</dbReference>
<comment type="subcellular location">
    <subcellularLocation>
        <location evidence="1">Cell membrane</location>
    </subcellularLocation>
</comment>
<evidence type="ECO:0000256" key="3">
    <source>
        <dbReference type="ARBA" id="ARBA00022676"/>
    </source>
</evidence>
<evidence type="ECO:0000256" key="7">
    <source>
        <dbReference type="ARBA" id="ARBA00037904"/>
    </source>
</evidence>
<dbReference type="GO" id="GO:0016757">
    <property type="term" value="F:glycosyltransferase activity"/>
    <property type="evidence" value="ECO:0007669"/>
    <property type="project" value="UniProtKB-KW"/>
</dbReference>
<proteinExistence type="inferred from homology"/>
<dbReference type="OrthoDB" id="9802632at2"/>
<evidence type="ECO:0000256" key="9">
    <source>
        <dbReference type="ARBA" id="ARBA00040345"/>
    </source>
</evidence>
<evidence type="ECO:0000256" key="8">
    <source>
        <dbReference type="ARBA" id="ARBA00038120"/>
    </source>
</evidence>
<dbReference type="PANTHER" id="PTHR43646:SF2">
    <property type="entry name" value="GLYCOSYLTRANSFERASE 2-LIKE DOMAIN-CONTAINING PROTEIN"/>
    <property type="match status" value="1"/>
</dbReference>
<evidence type="ECO:0000256" key="6">
    <source>
        <dbReference type="ARBA" id="ARBA00037281"/>
    </source>
</evidence>
<organism evidence="11 12">
    <name type="scientific">Nonomuraea phyllanthi</name>
    <dbReference type="NCBI Taxonomy" id="2219224"/>
    <lineage>
        <taxon>Bacteria</taxon>
        <taxon>Bacillati</taxon>
        <taxon>Actinomycetota</taxon>
        <taxon>Actinomycetes</taxon>
        <taxon>Streptosporangiales</taxon>
        <taxon>Streptosporangiaceae</taxon>
        <taxon>Nonomuraea</taxon>
    </lineage>
</organism>
<dbReference type="AlphaFoldDB" id="A0A5C4VXM8"/>
<dbReference type="Proteomes" id="UP000312512">
    <property type="component" value="Unassembled WGS sequence"/>
</dbReference>
<protein>
    <recommendedName>
        <fullName evidence="9">4,4'-diaponeurosporenoate glycosyltransferase</fullName>
    </recommendedName>
</protein>
<evidence type="ECO:0000259" key="10">
    <source>
        <dbReference type="Pfam" id="PF00535"/>
    </source>
</evidence>
<keyword evidence="3" id="KW-0328">Glycosyltransferase</keyword>
<evidence type="ECO:0000313" key="12">
    <source>
        <dbReference type="Proteomes" id="UP000312512"/>
    </source>
</evidence>
<comment type="caution">
    <text evidence="11">The sequence shown here is derived from an EMBL/GenBank/DDBJ whole genome shotgun (WGS) entry which is preliminary data.</text>
</comment>
<feature type="domain" description="Glycosyltransferase 2-like" evidence="10">
    <location>
        <begin position="3"/>
        <end position="93"/>
    </location>
</feature>
<dbReference type="Gene3D" id="3.90.550.10">
    <property type="entry name" value="Spore Coat Polysaccharide Biosynthesis Protein SpsA, Chain A"/>
    <property type="match status" value="1"/>
</dbReference>
<comment type="pathway">
    <text evidence="7">Carotenoid biosynthesis; staphyloxanthin biosynthesis; staphyloxanthin from farnesyl diphosphate: step 4/5.</text>
</comment>
<keyword evidence="5" id="KW-0472">Membrane</keyword>
<dbReference type="InterPro" id="IPR001173">
    <property type="entry name" value="Glyco_trans_2-like"/>
</dbReference>
<dbReference type="PANTHER" id="PTHR43646">
    <property type="entry name" value="GLYCOSYLTRANSFERASE"/>
    <property type="match status" value="1"/>
</dbReference>
<name>A0A5C4VXM8_9ACTN</name>
<evidence type="ECO:0000256" key="5">
    <source>
        <dbReference type="ARBA" id="ARBA00023136"/>
    </source>
</evidence>
<evidence type="ECO:0000256" key="4">
    <source>
        <dbReference type="ARBA" id="ARBA00022679"/>
    </source>
</evidence>
<keyword evidence="4 11" id="KW-0808">Transferase</keyword>
<dbReference type="SUPFAM" id="SSF53448">
    <property type="entry name" value="Nucleotide-diphospho-sugar transferases"/>
    <property type="match status" value="1"/>
</dbReference>
<dbReference type="EMBL" id="VDLX02000015">
    <property type="protein sequence ID" value="KAB8190552.1"/>
    <property type="molecule type" value="Genomic_DNA"/>
</dbReference>
<evidence type="ECO:0000256" key="1">
    <source>
        <dbReference type="ARBA" id="ARBA00004236"/>
    </source>
</evidence>
<keyword evidence="12" id="KW-1185">Reference proteome</keyword>
<dbReference type="Pfam" id="PF00535">
    <property type="entry name" value="Glycos_transf_2"/>
    <property type="match status" value="1"/>
</dbReference>
<dbReference type="InterPro" id="IPR029044">
    <property type="entry name" value="Nucleotide-diphossugar_trans"/>
</dbReference>
<comment type="similarity">
    <text evidence="8">Belongs to the glycosyltransferase 2 family. CrtQ subfamily.</text>
</comment>
<keyword evidence="2" id="KW-1003">Cell membrane</keyword>